<keyword evidence="7" id="KW-1185">Reference proteome</keyword>
<feature type="transmembrane region" description="Helical" evidence="6">
    <location>
        <begin position="311"/>
        <end position="333"/>
    </location>
</feature>
<dbReference type="AlphaFoldDB" id="A0A0R3RH23"/>
<feature type="transmembrane region" description="Helical" evidence="6">
    <location>
        <begin position="78"/>
        <end position="99"/>
    </location>
</feature>
<name>A0A0R3RH23_9BILA</name>
<keyword evidence="3 6" id="KW-0812">Transmembrane</keyword>
<dbReference type="GO" id="GO:0030003">
    <property type="term" value="P:intracellular monoatomic cation homeostasis"/>
    <property type="evidence" value="ECO:0007669"/>
    <property type="project" value="TreeGrafter"/>
</dbReference>
<evidence type="ECO:0000256" key="2">
    <source>
        <dbReference type="ARBA" id="ARBA00006939"/>
    </source>
</evidence>
<dbReference type="GO" id="GO:0071578">
    <property type="term" value="P:zinc ion import across plasma membrane"/>
    <property type="evidence" value="ECO:0007669"/>
    <property type="project" value="TreeGrafter"/>
</dbReference>
<keyword evidence="4 6" id="KW-1133">Transmembrane helix</keyword>
<reference evidence="8" key="1">
    <citation type="submission" date="2017-02" db="UniProtKB">
        <authorList>
            <consortium name="WormBaseParasite"/>
        </authorList>
    </citation>
    <scope>IDENTIFICATION</scope>
</reference>
<proteinExistence type="inferred from homology"/>
<protein>
    <submittedName>
        <fullName evidence="8">Zinc/iron permease</fullName>
    </submittedName>
</protein>
<feature type="transmembrane region" description="Helical" evidence="6">
    <location>
        <begin position="354"/>
        <end position="376"/>
    </location>
</feature>
<dbReference type="PANTHER" id="PTHR12191:SF32">
    <property type="entry name" value="ZRT (ZRT), IRT- (IRT-) LIKE PROTEIN TRANSPORTER"/>
    <property type="match status" value="1"/>
</dbReference>
<organism evidence="7 8">
    <name type="scientific">Elaeophora elaphi</name>
    <dbReference type="NCBI Taxonomy" id="1147741"/>
    <lineage>
        <taxon>Eukaryota</taxon>
        <taxon>Metazoa</taxon>
        <taxon>Ecdysozoa</taxon>
        <taxon>Nematoda</taxon>
        <taxon>Chromadorea</taxon>
        <taxon>Rhabditida</taxon>
        <taxon>Spirurina</taxon>
        <taxon>Spiruromorpha</taxon>
        <taxon>Filarioidea</taxon>
        <taxon>Onchocercidae</taxon>
        <taxon>Elaeophora</taxon>
    </lineage>
</organism>
<comment type="subcellular location">
    <subcellularLocation>
        <location evidence="1">Membrane</location>
        <topology evidence="1">Multi-pass membrane protein</topology>
    </subcellularLocation>
</comment>
<evidence type="ECO:0000256" key="6">
    <source>
        <dbReference type="SAM" id="Phobius"/>
    </source>
</evidence>
<dbReference type="GO" id="GO:0005886">
    <property type="term" value="C:plasma membrane"/>
    <property type="evidence" value="ECO:0007669"/>
    <property type="project" value="TreeGrafter"/>
</dbReference>
<comment type="similarity">
    <text evidence="2">Belongs to the ZIP transporter (TC 2.A.5) family.</text>
</comment>
<dbReference type="InterPro" id="IPR050799">
    <property type="entry name" value="ZIP_Transporter"/>
</dbReference>
<dbReference type="GO" id="GO:0005385">
    <property type="term" value="F:zinc ion transmembrane transporter activity"/>
    <property type="evidence" value="ECO:0007669"/>
    <property type="project" value="TreeGrafter"/>
</dbReference>
<dbReference type="PANTHER" id="PTHR12191">
    <property type="entry name" value="SOLUTE CARRIER FAMILY 39"/>
    <property type="match status" value="1"/>
</dbReference>
<evidence type="ECO:0000256" key="5">
    <source>
        <dbReference type="ARBA" id="ARBA00023136"/>
    </source>
</evidence>
<evidence type="ECO:0000256" key="3">
    <source>
        <dbReference type="ARBA" id="ARBA00022692"/>
    </source>
</evidence>
<evidence type="ECO:0000313" key="8">
    <source>
        <dbReference type="WBParaSite" id="EEL_0000072801-mRNA-1"/>
    </source>
</evidence>
<keyword evidence="5 6" id="KW-0472">Membrane</keyword>
<dbReference type="WBParaSite" id="EEL_0000072801-mRNA-1">
    <property type="protein sequence ID" value="EEL_0000072801-mRNA-1"/>
    <property type="gene ID" value="EEL_0000072801"/>
</dbReference>
<evidence type="ECO:0000313" key="7">
    <source>
        <dbReference type="Proteomes" id="UP000050640"/>
    </source>
</evidence>
<evidence type="ECO:0000256" key="4">
    <source>
        <dbReference type="ARBA" id="ARBA00022989"/>
    </source>
</evidence>
<dbReference type="GO" id="GO:0140410">
    <property type="term" value="F:monoatomic cation:bicarbonate symporter activity"/>
    <property type="evidence" value="ECO:0007669"/>
    <property type="project" value="TreeGrafter"/>
</dbReference>
<accession>A0A0R3RH23</accession>
<dbReference type="Proteomes" id="UP000050640">
    <property type="component" value="Unplaced"/>
</dbReference>
<feature type="transmembrane region" description="Helical" evidence="6">
    <location>
        <begin position="284"/>
        <end position="305"/>
    </location>
</feature>
<sequence length="381" mass="42679">MINFSLGHWSNNYNDYGNHTFNLYHNCAISQKKTLYEPFMTLLVAFGIRTLSGSTLYVLLPGAPGLNIVEQSYQRTKIFILSVILYAFFAMDRIFAYALHFRNLQFFCLDLIKRAKSSSINVEQNPGKRQNSKSTTGTEDNFMAPRIILTSENNDSTEDDNLEYYELGKNRLKAYVDIELEVATVTNMISRKKDPNNEVAVNVEVLEEKVLDPTKLDVATVAWMIIFGSSMNNFFDGMSNGAAFANSLARGFSVGIAVTTQQFPQEIGVLAILIQSGLGFKRTLLLSLFPNPLSYLGFIVGVLIGKADDSYGNYIFAVSSGMYLYVFLGTLIPEIRDSVNEQIKVDLKRRIRSTALQAIGIIAGTLFIYLICTYGHENHMP</sequence>
<evidence type="ECO:0000256" key="1">
    <source>
        <dbReference type="ARBA" id="ARBA00004141"/>
    </source>
</evidence>
<dbReference type="Pfam" id="PF02535">
    <property type="entry name" value="Zip"/>
    <property type="match status" value="1"/>
</dbReference>
<feature type="transmembrane region" description="Helical" evidence="6">
    <location>
        <begin position="39"/>
        <end position="58"/>
    </location>
</feature>
<dbReference type="InterPro" id="IPR003689">
    <property type="entry name" value="ZIP"/>
</dbReference>